<keyword evidence="3" id="KW-1185">Reference proteome</keyword>
<protein>
    <submittedName>
        <fullName evidence="2">Uncharacterized protein</fullName>
    </submittedName>
</protein>
<name>W9QIH2_9ROSA</name>
<gene>
    <name evidence="2" type="ORF">L484_004085</name>
</gene>
<organism evidence="2 3">
    <name type="scientific">Morus notabilis</name>
    <dbReference type="NCBI Taxonomy" id="981085"/>
    <lineage>
        <taxon>Eukaryota</taxon>
        <taxon>Viridiplantae</taxon>
        <taxon>Streptophyta</taxon>
        <taxon>Embryophyta</taxon>
        <taxon>Tracheophyta</taxon>
        <taxon>Spermatophyta</taxon>
        <taxon>Magnoliopsida</taxon>
        <taxon>eudicotyledons</taxon>
        <taxon>Gunneridae</taxon>
        <taxon>Pentapetalae</taxon>
        <taxon>rosids</taxon>
        <taxon>fabids</taxon>
        <taxon>Rosales</taxon>
        <taxon>Moraceae</taxon>
        <taxon>Moreae</taxon>
        <taxon>Morus</taxon>
    </lineage>
</organism>
<evidence type="ECO:0000313" key="3">
    <source>
        <dbReference type="Proteomes" id="UP000030645"/>
    </source>
</evidence>
<dbReference type="Proteomes" id="UP000030645">
    <property type="component" value="Unassembled WGS sequence"/>
</dbReference>
<sequence>MEEMERISAAENQKGSEENYLEEEEEDKERERKAFCWSAERERERDRERIKTLVFCPSREKQVKVLISNDKRAF</sequence>
<proteinExistence type="predicted"/>
<feature type="region of interest" description="Disordered" evidence="1">
    <location>
        <begin position="1"/>
        <end position="33"/>
    </location>
</feature>
<evidence type="ECO:0000256" key="1">
    <source>
        <dbReference type="SAM" id="MobiDB-lite"/>
    </source>
</evidence>
<evidence type="ECO:0000313" key="2">
    <source>
        <dbReference type="EMBL" id="EXB38180.1"/>
    </source>
</evidence>
<accession>W9QIH2</accession>
<reference evidence="3" key="1">
    <citation type="submission" date="2013-01" db="EMBL/GenBank/DDBJ databases">
        <title>Draft Genome Sequence of a Mulberry Tree, Morus notabilis C.K. Schneid.</title>
        <authorList>
            <person name="He N."/>
            <person name="Zhao S."/>
        </authorList>
    </citation>
    <scope>NUCLEOTIDE SEQUENCE</scope>
</reference>
<feature type="compositionally biased region" description="Acidic residues" evidence="1">
    <location>
        <begin position="19"/>
        <end position="28"/>
    </location>
</feature>
<dbReference type="EMBL" id="KE343683">
    <property type="protein sequence ID" value="EXB38180.1"/>
    <property type="molecule type" value="Genomic_DNA"/>
</dbReference>
<dbReference type="AlphaFoldDB" id="W9QIH2"/>